<protein>
    <submittedName>
        <fullName evidence="1">Uncharacterized protein</fullName>
    </submittedName>
</protein>
<evidence type="ECO:0000313" key="2">
    <source>
        <dbReference type="Proteomes" id="UP000027778"/>
    </source>
</evidence>
<dbReference type="eggNOG" id="ENOG5030EIJ">
    <property type="taxonomic scope" value="Bacteria"/>
</dbReference>
<gene>
    <name evidence="1" type="ORF">BAGA_27735</name>
</gene>
<keyword evidence="2" id="KW-1185">Reference proteome</keyword>
<organism evidence="1 2">
    <name type="scientific">Bacillus gaemokensis</name>
    <dbReference type="NCBI Taxonomy" id="574375"/>
    <lineage>
        <taxon>Bacteria</taxon>
        <taxon>Bacillati</taxon>
        <taxon>Bacillota</taxon>
        <taxon>Bacilli</taxon>
        <taxon>Bacillales</taxon>
        <taxon>Bacillaceae</taxon>
        <taxon>Bacillus</taxon>
        <taxon>Bacillus cereus group</taxon>
    </lineage>
</organism>
<accession>A0A073K4Z8</accession>
<dbReference type="EMBL" id="JOTM01000077">
    <property type="protein sequence ID" value="KEK21621.1"/>
    <property type="molecule type" value="Genomic_DNA"/>
</dbReference>
<sequence length="79" mass="9149">MNEIKNYMKWEIEIMSGRTRETLKEVEENSNRMISNARKGIWINNWLDVVKYGLGTAVFVVPVYISIKSLLNFVGISIP</sequence>
<dbReference type="AlphaFoldDB" id="A0A073K4Z8"/>
<proteinExistence type="predicted"/>
<name>A0A073K4Z8_9BACI</name>
<reference evidence="1 2" key="1">
    <citation type="submission" date="2014-06" db="EMBL/GenBank/DDBJ databases">
        <title>Draft genome sequence of Bacillus gaemokensis JCM 15801 (MCCC 1A00707).</title>
        <authorList>
            <person name="Lai Q."/>
            <person name="Liu Y."/>
            <person name="Shao Z."/>
        </authorList>
    </citation>
    <scope>NUCLEOTIDE SEQUENCE [LARGE SCALE GENOMIC DNA]</scope>
    <source>
        <strain evidence="1 2">JCM 15801</strain>
    </source>
</reference>
<evidence type="ECO:0000313" key="1">
    <source>
        <dbReference type="EMBL" id="KEK21621.1"/>
    </source>
</evidence>
<comment type="caution">
    <text evidence="1">The sequence shown here is derived from an EMBL/GenBank/DDBJ whole genome shotgun (WGS) entry which is preliminary data.</text>
</comment>
<dbReference type="Proteomes" id="UP000027778">
    <property type="component" value="Unassembled WGS sequence"/>
</dbReference>